<feature type="compositionally biased region" description="Basic and acidic residues" evidence="1">
    <location>
        <begin position="250"/>
        <end position="261"/>
    </location>
</feature>
<dbReference type="EMBL" id="JH992967">
    <property type="protein sequence ID" value="EKX54280.1"/>
    <property type="molecule type" value="Genomic_DNA"/>
</dbReference>
<feature type="region of interest" description="Disordered" evidence="1">
    <location>
        <begin position="145"/>
        <end position="171"/>
    </location>
</feature>
<reference evidence="2 4" key="1">
    <citation type="journal article" date="2012" name="Nature">
        <title>Algal genomes reveal evolutionary mosaicism and the fate of nucleomorphs.</title>
        <authorList>
            <consortium name="DOE Joint Genome Institute"/>
            <person name="Curtis B.A."/>
            <person name="Tanifuji G."/>
            <person name="Burki F."/>
            <person name="Gruber A."/>
            <person name="Irimia M."/>
            <person name="Maruyama S."/>
            <person name="Arias M.C."/>
            <person name="Ball S.G."/>
            <person name="Gile G.H."/>
            <person name="Hirakawa Y."/>
            <person name="Hopkins J.F."/>
            <person name="Kuo A."/>
            <person name="Rensing S.A."/>
            <person name="Schmutz J."/>
            <person name="Symeonidi A."/>
            <person name="Elias M."/>
            <person name="Eveleigh R.J."/>
            <person name="Herman E.K."/>
            <person name="Klute M.J."/>
            <person name="Nakayama T."/>
            <person name="Obornik M."/>
            <person name="Reyes-Prieto A."/>
            <person name="Armbrust E.V."/>
            <person name="Aves S.J."/>
            <person name="Beiko R.G."/>
            <person name="Coutinho P."/>
            <person name="Dacks J.B."/>
            <person name="Durnford D.G."/>
            <person name="Fast N.M."/>
            <person name="Green B.R."/>
            <person name="Grisdale C.J."/>
            <person name="Hempel F."/>
            <person name="Henrissat B."/>
            <person name="Hoppner M.P."/>
            <person name="Ishida K."/>
            <person name="Kim E."/>
            <person name="Koreny L."/>
            <person name="Kroth P.G."/>
            <person name="Liu Y."/>
            <person name="Malik S.B."/>
            <person name="Maier U.G."/>
            <person name="McRose D."/>
            <person name="Mock T."/>
            <person name="Neilson J.A."/>
            <person name="Onodera N.T."/>
            <person name="Poole A.M."/>
            <person name="Pritham E.J."/>
            <person name="Richards T.A."/>
            <person name="Rocap G."/>
            <person name="Roy S.W."/>
            <person name="Sarai C."/>
            <person name="Schaack S."/>
            <person name="Shirato S."/>
            <person name="Slamovits C.H."/>
            <person name="Spencer D.F."/>
            <person name="Suzuki S."/>
            <person name="Worden A.Z."/>
            <person name="Zauner S."/>
            <person name="Barry K."/>
            <person name="Bell C."/>
            <person name="Bharti A.K."/>
            <person name="Crow J.A."/>
            <person name="Grimwood J."/>
            <person name="Kramer R."/>
            <person name="Lindquist E."/>
            <person name="Lucas S."/>
            <person name="Salamov A."/>
            <person name="McFadden G.I."/>
            <person name="Lane C.E."/>
            <person name="Keeling P.J."/>
            <person name="Gray M.W."/>
            <person name="Grigoriev I.V."/>
            <person name="Archibald J.M."/>
        </authorList>
    </citation>
    <scope>NUCLEOTIDE SEQUENCE</scope>
    <source>
        <strain evidence="2 4">CCMP2712</strain>
    </source>
</reference>
<dbReference type="HOGENOM" id="CLU_417071_0_0_1"/>
<evidence type="ECO:0000256" key="1">
    <source>
        <dbReference type="SAM" id="MobiDB-lite"/>
    </source>
</evidence>
<dbReference type="Proteomes" id="UP000011087">
    <property type="component" value="Unassembled WGS sequence"/>
</dbReference>
<reference evidence="3" key="3">
    <citation type="submission" date="2016-03" db="UniProtKB">
        <authorList>
            <consortium name="EnsemblProtists"/>
        </authorList>
    </citation>
    <scope>IDENTIFICATION</scope>
</reference>
<accession>L1K1H9</accession>
<organism evidence="2">
    <name type="scientific">Guillardia theta (strain CCMP2712)</name>
    <name type="common">Cryptophyte</name>
    <dbReference type="NCBI Taxonomy" id="905079"/>
    <lineage>
        <taxon>Eukaryota</taxon>
        <taxon>Cryptophyceae</taxon>
        <taxon>Pyrenomonadales</taxon>
        <taxon>Geminigeraceae</taxon>
        <taxon>Guillardia</taxon>
    </lineage>
</organism>
<evidence type="ECO:0000313" key="4">
    <source>
        <dbReference type="Proteomes" id="UP000011087"/>
    </source>
</evidence>
<feature type="region of interest" description="Disordered" evidence="1">
    <location>
        <begin position="234"/>
        <end position="261"/>
    </location>
</feature>
<dbReference type="EnsemblProtists" id="EKX54280">
    <property type="protein sequence ID" value="EKX54280"/>
    <property type="gene ID" value="GUITHDRAFT_132040"/>
</dbReference>
<dbReference type="PaxDb" id="55529-EKX54280"/>
<evidence type="ECO:0000313" key="3">
    <source>
        <dbReference type="EnsemblProtists" id="EKX54280"/>
    </source>
</evidence>
<name>L1K1H9_GUITC</name>
<proteinExistence type="predicted"/>
<dbReference type="RefSeq" id="XP_005841260.1">
    <property type="nucleotide sequence ID" value="XM_005841203.1"/>
</dbReference>
<evidence type="ECO:0000313" key="2">
    <source>
        <dbReference type="EMBL" id="EKX54280.1"/>
    </source>
</evidence>
<gene>
    <name evidence="2" type="ORF">GUITHDRAFT_132040</name>
</gene>
<dbReference type="GeneID" id="17311350"/>
<sequence length="658" mass="72407">MAPVEAQDGLRVVGYNLPPRIGYKVKLTKQGEQSFDEVYHKISGGREGTITDVREDGQICTVRWAPGKFGRFELYCAADMEQRMSNPFERDLLKTENLPIQDSNVEPSLESLFGKEKSFEPGQQEDGKRNEASLSLLPSRISESLAPPASLNSKAEDANRPSSNALLPTFSDAAVTQGSSARTRYKNPLNKSSLAQSETISLSGSISNGGIKKEEALVAGRPPVKKLTIVDSPEVCRPADQSSKGSPDVKSPELELAAEKPKPQSLVSMVVKNPLRQGLEWAESKKVTEDQEHQQSQTDPSLMTILVKRPLRMGLELADTMTEQAQQDQRTSPSLISRVIKQPIRNSGLVMPEETSNGNQEPSLLTVVIKRPLQQFVWGPSGSLETGKDSKEDSIVTEIMTGVEQDDEHWNFGVPKQNTEIESSTDNDSQDAALAHAGEGQRIEGTTDMNEDGLQKIDEDMEYDPDTMMPVRKGPLGQDEEEEEMELDPDTLMPIPKKKVQQLQAAKLPNFSSFRARKLIGANTKPPTAKLITASVNGEVDDMETLDDTASVFSSSTRVSEAALRAQIYATIPRNDELPSELTQTFENVRKLNSSTYSPGNKLMGGLDSFEGHLRASTVRRSAAVKPAKAKDPKDTDHVEEIVEGVSKFFNSHRNTEW</sequence>
<dbReference type="AlphaFoldDB" id="L1K1H9"/>
<reference evidence="4" key="2">
    <citation type="submission" date="2012-11" db="EMBL/GenBank/DDBJ databases">
        <authorList>
            <person name="Kuo A."/>
            <person name="Curtis B.A."/>
            <person name="Tanifuji G."/>
            <person name="Burki F."/>
            <person name="Gruber A."/>
            <person name="Irimia M."/>
            <person name="Maruyama S."/>
            <person name="Arias M.C."/>
            <person name="Ball S.G."/>
            <person name="Gile G.H."/>
            <person name="Hirakawa Y."/>
            <person name="Hopkins J.F."/>
            <person name="Rensing S.A."/>
            <person name="Schmutz J."/>
            <person name="Symeonidi A."/>
            <person name="Elias M."/>
            <person name="Eveleigh R.J."/>
            <person name="Herman E.K."/>
            <person name="Klute M.J."/>
            <person name="Nakayama T."/>
            <person name="Obornik M."/>
            <person name="Reyes-Prieto A."/>
            <person name="Armbrust E.V."/>
            <person name="Aves S.J."/>
            <person name="Beiko R.G."/>
            <person name="Coutinho P."/>
            <person name="Dacks J.B."/>
            <person name="Durnford D.G."/>
            <person name="Fast N.M."/>
            <person name="Green B.R."/>
            <person name="Grisdale C."/>
            <person name="Hempe F."/>
            <person name="Henrissat B."/>
            <person name="Hoppner M.P."/>
            <person name="Ishida K.-I."/>
            <person name="Kim E."/>
            <person name="Koreny L."/>
            <person name="Kroth P.G."/>
            <person name="Liu Y."/>
            <person name="Malik S.-B."/>
            <person name="Maier U.G."/>
            <person name="McRose D."/>
            <person name="Mock T."/>
            <person name="Neilson J.A."/>
            <person name="Onodera N.T."/>
            <person name="Poole A.M."/>
            <person name="Pritham E.J."/>
            <person name="Richards T.A."/>
            <person name="Rocap G."/>
            <person name="Roy S.W."/>
            <person name="Sarai C."/>
            <person name="Schaack S."/>
            <person name="Shirato S."/>
            <person name="Slamovits C.H."/>
            <person name="Spencer D.F."/>
            <person name="Suzuki S."/>
            <person name="Worden A.Z."/>
            <person name="Zauner S."/>
            <person name="Barry K."/>
            <person name="Bell C."/>
            <person name="Bharti A.K."/>
            <person name="Crow J.A."/>
            <person name="Grimwood J."/>
            <person name="Kramer R."/>
            <person name="Lindquist E."/>
            <person name="Lucas S."/>
            <person name="Salamov A."/>
            <person name="McFadden G.I."/>
            <person name="Lane C.E."/>
            <person name="Keeling P.J."/>
            <person name="Gray M.W."/>
            <person name="Grigoriev I.V."/>
            <person name="Archibald J.M."/>
        </authorList>
    </citation>
    <scope>NUCLEOTIDE SEQUENCE</scope>
    <source>
        <strain evidence="4">CCMP2712</strain>
    </source>
</reference>
<protein>
    <submittedName>
        <fullName evidence="2 3">Uncharacterized protein</fullName>
    </submittedName>
</protein>
<keyword evidence="4" id="KW-1185">Reference proteome</keyword>
<dbReference type="KEGG" id="gtt:GUITHDRAFT_132040"/>